<name>A0A383TBW9_9LACT</name>
<dbReference type="GO" id="GO:0016491">
    <property type="term" value="F:oxidoreductase activity"/>
    <property type="evidence" value="ECO:0007669"/>
    <property type="project" value="InterPro"/>
</dbReference>
<evidence type="ECO:0000313" key="4">
    <source>
        <dbReference type="Proteomes" id="UP000262072"/>
    </source>
</evidence>
<gene>
    <name evidence="3" type="ORF">TART1_0197</name>
</gene>
<dbReference type="SUPFAM" id="SSF56003">
    <property type="entry name" value="Molybdenum cofactor-binding domain"/>
    <property type="match status" value="1"/>
</dbReference>
<dbReference type="Pfam" id="PF20256">
    <property type="entry name" value="MoCoBD_2"/>
    <property type="match status" value="2"/>
</dbReference>
<dbReference type="InterPro" id="IPR037165">
    <property type="entry name" value="AldOxase/xan_DH_Mopterin-bd_sf"/>
</dbReference>
<dbReference type="AlphaFoldDB" id="A0A383TBW9"/>
<reference evidence="4" key="1">
    <citation type="submission" date="2018-05" db="EMBL/GenBank/DDBJ databases">
        <authorList>
            <person name="Strepis N."/>
        </authorList>
    </citation>
    <scope>NUCLEOTIDE SEQUENCE [LARGE SCALE GENOMIC DNA]</scope>
</reference>
<dbReference type="GO" id="GO:0005506">
    <property type="term" value="F:iron ion binding"/>
    <property type="evidence" value="ECO:0007669"/>
    <property type="project" value="InterPro"/>
</dbReference>
<protein>
    <recommendedName>
        <fullName evidence="5">Aldehyde oxidase/xanthine dehydrogenase a/b hammerhead</fullName>
    </recommendedName>
</protein>
<evidence type="ECO:0008006" key="5">
    <source>
        <dbReference type="Google" id="ProtNLM"/>
    </source>
</evidence>
<evidence type="ECO:0000313" key="3">
    <source>
        <dbReference type="EMBL" id="SYZ77428.1"/>
    </source>
</evidence>
<accession>A0A383TBW9</accession>
<feature type="domain" description="Aldehyde oxidase/xanthine dehydrogenase second molybdopterin binding" evidence="2">
    <location>
        <begin position="68"/>
        <end position="197"/>
    </location>
</feature>
<evidence type="ECO:0000259" key="2">
    <source>
        <dbReference type="Pfam" id="PF20256"/>
    </source>
</evidence>
<feature type="domain" description="Aldehyde oxidase/xanthine dehydrogenase first molybdopterin binding" evidence="1">
    <location>
        <begin position="2"/>
        <end position="38"/>
    </location>
</feature>
<dbReference type="InterPro" id="IPR016208">
    <property type="entry name" value="Ald_Oxase/xanthine_DH-like"/>
</dbReference>
<proteinExistence type="predicted"/>
<dbReference type="Pfam" id="PF02738">
    <property type="entry name" value="MoCoBD_1"/>
    <property type="match status" value="1"/>
</dbReference>
<dbReference type="PANTHER" id="PTHR11908:SF157">
    <property type="entry name" value="XANTHINE DEHYDROGENASE SUBUNIT D-RELATED"/>
    <property type="match status" value="1"/>
</dbReference>
<sequence length="369" mass="40260">MTGAFRGFGGPQAFFAIEMHMAHIATELGVDPLEWRRSYFLKKGDSSSTGGVLYSDIKLAEIADAVNRLSDYQEKHSAFSSNKSFWKGIGCSFFFHGCGFTGAGEAELLKSRVKLKKYVGDTVGIFVSSTEIGQGALTTLRKIVAQTLDIPIGQVKLTYPDTADCPDSGPTVASRTVMIVGRLLQECAAEMKQRWTEETFEVAKNYVNPEHLSWDSEKLAGNAYPEYSWGANVVEVAVDPITYEVETKGVWAVYDIGTPIDEKIVQGQIEGGIVQGLGYAAMERLQTKEGKLLQDSLSEYLIPAAVDFPRIAFELIENPYEGGPFGAKGLGELPMIGVAPAFAAAVEQAIGKKIDRIPVTPEYIRELMT</sequence>
<dbReference type="Proteomes" id="UP000262072">
    <property type="component" value="Unassembled WGS sequence"/>
</dbReference>
<dbReference type="Gene3D" id="3.30.365.10">
    <property type="entry name" value="Aldehyde oxidase/xanthine dehydrogenase, molybdopterin binding domain"/>
    <property type="match status" value="3"/>
</dbReference>
<dbReference type="InterPro" id="IPR046867">
    <property type="entry name" value="AldOxase/xan_DH_MoCoBD2"/>
</dbReference>
<dbReference type="InterPro" id="IPR008274">
    <property type="entry name" value="AldOxase/xan_DH_MoCoBD1"/>
</dbReference>
<dbReference type="PANTHER" id="PTHR11908">
    <property type="entry name" value="XANTHINE DEHYDROGENASE"/>
    <property type="match status" value="1"/>
</dbReference>
<evidence type="ECO:0000259" key="1">
    <source>
        <dbReference type="Pfam" id="PF02738"/>
    </source>
</evidence>
<organism evidence="3 4">
    <name type="scientific">Trichococcus shcherbakoviae</name>
    <dbReference type="NCBI Taxonomy" id="2094020"/>
    <lineage>
        <taxon>Bacteria</taxon>
        <taxon>Bacillati</taxon>
        <taxon>Bacillota</taxon>
        <taxon>Bacilli</taxon>
        <taxon>Lactobacillales</taxon>
        <taxon>Carnobacteriaceae</taxon>
        <taxon>Trichococcus</taxon>
    </lineage>
</organism>
<feature type="domain" description="Aldehyde oxidase/xanthine dehydrogenase second molybdopterin binding" evidence="2">
    <location>
        <begin position="203"/>
        <end position="309"/>
    </location>
</feature>
<dbReference type="EMBL" id="UNRR01000007">
    <property type="protein sequence ID" value="SYZ77428.1"/>
    <property type="molecule type" value="Genomic_DNA"/>
</dbReference>